<dbReference type="GO" id="GO:0000156">
    <property type="term" value="F:phosphorelay response regulator activity"/>
    <property type="evidence" value="ECO:0007669"/>
    <property type="project" value="TreeGrafter"/>
</dbReference>
<evidence type="ECO:0000313" key="14">
    <source>
        <dbReference type="EMBL" id="RMX04838.1"/>
    </source>
</evidence>
<dbReference type="CDD" id="cd00130">
    <property type="entry name" value="PAS"/>
    <property type="match status" value="1"/>
</dbReference>
<evidence type="ECO:0000256" key="12">
    <source>
        <dbReference type="SAM" id="Phobius"/>
    </source>
</evidence>
<evidence type="ECO:0000256" key="7">
    <source>
        <dbReference type="ARBA" id="ARBA00022777"/>
    </source>
</evidence>
<comment type="caution">
    <text evidence="14">The sequence shown here is derived from an EMBL/GenBank/DDBJ whole genome shotgun (WGS) entry which is preliminary data.</text>
</comment>
<dbReference type="Gene3D" id="3.30.450.20">
    <property type="entry name" value="PAS domain"/>
    <property type="match status" value="1"/>
</dbReference>
<feature type="transmembrane region" description="Helical" evidence="12">
    <location>
        <begin position="57"/>
        <end position="74"/>
    </location>
</feature>
<keyword evidence="5 12" id="KW-0812">Transmembrane</keyword>
<reference evidence="14 15" key="1">
    <citation type="submission" date="2018-10" db="EMBL/GenBank/DDBJ databases">
        <title>Draft genome of Cortibacter populi DSM10536.</title>
        <authorList>
            <person name="Bernier A.-M."/>
            <person name="Bernard K."/>
        </authorList>
    </citation>
    <scope>NUCLEOTIDE SEQUENCE [LARGE SCALE GENOMIC DNA]</scope>
    <source>
        <strain evidence="14 15">DSM 105136</strain>
    </source>
</reference>
<dbReference type="GO" id="GO:0016020">
    <property type="term" value="C:membrane"/>
    <property type="evidence" value="ECO:0007669"/>
    <property type="project" value="UniProtKB-SubCell"/>
</dbReference>
<dbReference type="Gene3D" id="1.10.287.130">
    <property type="match status" value="1"/>
</dbReference>
<dbReference type="SMART" id="SM00388">
    <property type="entry name" value="HisKA"/>
    <property type="match status" value="1"/>
</dbReference>
<dbReference type="RefSeq" id="WP_122230135.1">
    <property type="nucleotide sequence ID" value="NZ_RDQO01000004.1"/>
</dbReference>
<keyword evidence="10" id="KW-0902">Two-component regulatory system</keyword>
<protein>
    <recommendedName>
        <fullName evidence="3">histidine kinase</fullName>
        <ecNumber evidence="3">2.7.13.3</ecNumber>
    </recommendedName>
</protein>
<keyword evidence="15" id="KW-1185">Reference proteome</keyword>
<evidence type="ECO:0000256" key="4">
    <source>
        <dbReference type="ARBA" id="ARBA00022679"/>
    </source>
</evidence>
<feature type="transmembrane region" description="Helical" evidence="12">
    <location>
        <begin position="86"/>
        <end position="105"/>
    </location>
</feature>
<dbReference type="GO" id="GO:0000155">
    <property type="term" value="F:phosphorelay sensor kinase activity"/>
    <property type="evidence" value="ECO:0007669"/>
    <property type="project" value="InterPro"/>
</dbReference>
<sequence length="573" mass="63262">MSLWHRIWGLQRSNAAAPGPFERLWHGFLTGRMMLALAVLALLWTERMVTGTVADRVLWLAGAYFIQTVVARIALRRHYPRRGPALHWICTLAVDVLASCLLQLWHASAGYSFVALFGLPVLMAAAVGSFSVMVGTVLSVLVALMFVTLWPRGLLATSPQQFLQSLLAGLGFFVLGLLVHQMASRLLREEQEGRKSRQAALLQSQVNALVISNLDDGVLVVDRKMRVDSANPAALEMLGLPAGTAMPFSLEQNPVWRPLVALIQYTLRRHAPQAADLSLVPPGHSPVGLRARAWMTPGIQARRGEADVQCVAFLHDLRSIEAQVRTEKLASMGRMSAAVAHEIRNPLSAIIQANALLAEDLADDPGAQRLTTMVRQNAERLSRIAEDILDVARVQRQIDADEQAEALALDHWVRQSWDEWREQAPAQRTGELSLNTAPALVVFGRDHLRRVLVNLLDNALRYKGPHADSLQVHTALSAHGQAMLQVWSDGAPLEKSVERHLFEPFFSSESRSSGLGLYLCRELCERHGASIGYQRIERATARGPMAGNAFTVQFRRPVQGHDGDTHPLTELVV</sequence>
<keyword evidence="11 12" id="KW-0472">Membrane</keyword>
<proteinExistence type="predicted"/>
<keyword evidence="4" id="KW-0808">Transferase</keyword>
<keyword evidence="9 12" id="KW-1133">Transmembrane helix</keyword>
<dbReference type="InterPro" id="IPR035965">
    <property type="entry name" value="PAS-like_dom_sf"/>
</dbReference>
<dbReference type="EC" id="2.7.13.3" evidence="3"/>
<feature type="domain" description="Histidine kinase" evidence="13">
    <location>
        <begin position="338"/>
        <end position="558"/>
    </location>
</feature>
<evidence type="ECO:0000256" key="10">
    <source>
        <dbReference type="ARBA" id="ARBA00023012"/>
    </source>
</evidence>
<dbReference type="OrthoDB" id="9815750at2"/>
<keyword evidence="8" id="KW-0067">ATP-binding</keyword>
<dbReference type="Pfam" id="PF13188">
    <property type="entry name" value="PAS_8"/>
    <property type="match status" value="1"/>
</dbReference>
<evidence type="ECO:0000259" key="13">
    <source>
        <dbReference type="PROSITE" id="PS50109"/>
    </source>
</evidence>
<dbReference type="Gene3D" id="3.30.565.10">
    <property type="entry name" value="Histidine kinase-like ATPase, C-terminal domain"/>
    <property type="match status" value="1"/>
</dbReference>
<feature type="transmembrane region" description="Helical" evidence="12">
    <location>
        <begin position="117"/>
        <end position="150"/>
    </location>
</feature>
<accession>A0A3M6QP62</accession>
<name>A0A3M6QP62_9BURK</name>
<dbReference type="AlphaFoldDB" id="A0A3M6QP62"/>
<dbReference type="EMBL" id="RDQO01000004">
    <property type="protein sequence ID" value="RMX04838.1"/>
    <property type="molecule type" value="Genomic_DNA"/>
</dbReference>
<dbReference type="InterPro" id="IPR050351">
    <property type="entry name" value="BphY/WalK/GraS-like"/>
</dbReference>
<feature type="transmembrane region" description="Helical" evidence="12">
    <location>
        <begin position="24"/>
        <end position="45"/>
    </location>
</feature>
<dbReference type="PANTHER" id="PTHR42878:SF7">
    <property type="entry name" value="SENSOR HISTIDINE KINASE GLRK"/>
    <property type="match status" value="1"/>
</dbReference>
<dbReference type="SUPFAM" id="SSF55785">
    <property type="entry name" value="PYP-like sensor domain (PAS domain)"/>
    <property type="match status" value="1"/>
</dbReference>
<evidence type="ECO:0000313" key="15">
    <source>
        <dbReference type="Proteomes" id="UP000278006"/>
    </source>
</evidence>
<gene>
    <name evidence="14" type="ORF">D8I35_13315</name>
</gene>
<dbReference type="InterPro" id="IPR003594">
    <property type="entry name" value="HATPase_dom"/>
</dbReference>
<dbReference type="InterPro" id="IPR003661">
    <property type="entry name" value="HisK_dim/P_dom"/>
</dbReference>
<dbReference type="CDD" id="cd00082">
    <property type="entry name" value="HisKA"/>
    <property type="match status" value="1"/>
</dbReference>
<dbReference type="PROSITE" id="PS50109">
    <property type="entry name" value="HIS_KIN"/>
    <property type="match status" value="1"/>
</dbReference>
<organism evidence="14 15">
    <name type="scientific">Corticibacter populi</name>
    <dbReference type="NCBI Taxonomy" id="1550736"/>
    <lineage>
        <taxon>Bacteria</taxon>
        <taxon>Pseudomonadati</taxon>
        <taxon>Pseudomonadota</taxon>
        <taxon>Betaproteobacteria</taxon>
        <taxon>Burkholderiales</taxon>
        <taxon>Comamonadaceae</taxon>
        <taxon>Corticibacter</taxon>
    </lineage>
</organism>
<evidence type="ECO:0000256" key="8">
    <source>
        <dbReference type="ARBA" id="ARBA00022840"/>
    </source>
</evidence>
<dbReference type="Pfam" id="PF02518">
    <property type="entry name" value="HATPase_c"/>
    <property type="match status" value="1"/>
</dbReference>
<keyword evidence="7" id="KW-0418">Kinase</keyword>
<feature type="transmembrane region" description="Helical" evidence="12">
    <location>
        <begin position="162"/>
        <end position="179"/>
    </location>
</feature>
<evidence type="ECO:0000256" key="6">
    <source>
        <dbReference type="ARBA" id="ARBA00022741"/>
    </source>
</evidence>
<dbReference type="GO" id="GO:0005524">
    <property type="term" value="F:ATP binding"/>
    <property type="evidence" value="ECO:0007669"/>
    <property type="project" value="UniProtKB-KW"/>
</dbReference>
<dbReference type="SMART" id="SM00387">
    <property type="entry name" value="HATPase_c"/>
    <property type="match status" value="1"/>
</dbReference>
<dbReference type="GO" id="GO:0007234">
    <property type="term" value="P:osmosensory signaling via phosphorelay pathway"/>
    <property type="evidence" value="ECO:0007669"/>
    <property type="project" value="TreeGrafter"/>
</dbReference>
<dbReference type="GO" id="GO:0030295">
    <property type="term" value="F:protein kinase activator activity"/>
    <property type="evidence" value="ECO:0007669"/>
    <property type="project" value="TreeGrafter"/>
</dbReference>
<keyword evidence="6" id="KW-0547">Nucleotide-binding</keyword>
<evidence type="ECO:0000256" key="1">
    <source>
        <dbReference type="ARBA" id="ARBA00000085"/>
    </source>
</evidence>
<evidence type="ECO:0000256" key="3">
    <source>
        <dbReference type="ARBA" id="ARBA00012438"/>
    </source>
</evidence>
<dbReference type="Pfam" id="PF00512">
    <property type="entry name" value="HisKA"/>
    <property type="match status" value="1"/>
</dbReference>
<dbReference type="PANTHER" id="PTHR42878">
    <property type="entry name" value="TWO-COMPONENT HISTIDINE KINASE"/>
    <property type="match status" value="1"/>
</dbReference>
<dbReference type="Proteomes" id="UP000278006">
    <property type="component" value="Unassembled WGS sequence"/>
</dbReference>
<comment type="catalytic activity">
    <reaction evidence="1">
        <text>ATP + protein L-histidine = ADP + protein N-phospho-L-histidine.</text>
        <dbReference type="EC" id="2.7.13.3"/>
    </reaction>
</comment>
<evidence type="ECO:0000256" key="11">
    <source>
        <dbReference type="ARBA" id="ARBA00023136"/>
    </source>
</evidence>
<dbReference type="SUPFAM" id="SSF47384">
    <property type="entry name" value="Homodimeric domain of signal transducing histidine kinase"/>
    <property type="match status" value="1"/>
</dbReference>
<dbReference type="InterPro" id="IPR000014">
    <property type="entry name" value="PAS"/>
</dbReference>
<evidence type="ECO:0000256" key="2">
    <source>
        <dbReference type="ARBA" id="ARBA00004141"/>
    </source>
</evidence>
<evidence type="ECO:0000256" key="9">
    <source>
        <dbReference type="ARBA" id="ARBA00022989"/>
    </source>
</evidence>
<dbReference type="SUPFAM" id="SSF55874">
    <property type="entry name" value="ATPase domain of HSP90 chaperone/DNA topoisomerase II/histidine kinase"/>
    <property type="match status" value="1"/>
</dbReference>
<evidence type="ECO:0000256" key="5">
    <source>
        <dbReference type="ARBA" id="ARBA00022692"/>
    </source>
</evidence>
<dbReference type="InterPro" id="IPR036890">
    <property type="entry name" value="HATPase_C_sf"/>
</dbReference>
<dbReference type="InterPro" id="IPR005467">
    <property type="entry name" value="His_kinase_dom"/>
</dbReference>
<comment type="subcellular location">
    <subcellularLocation>
        <location evidence="2">Membrane</location>
        <topology evidence="2">Multi-pass membrane protein</topology>
    </subcellularLocation>
</comment>
<dbReference type="InterPro" id="IPR036097">
    <property type="entry name" value="HisK_dim/P_sf"/>
</dbReference>